<evidence type="ECO:0000256" key="1">
    <source>
        <dbReference type="SAM" id="Phobius"/>
    </source>
</evidence>
<gene>
    <name evidence="2" type="ORF">L486_05668</name>
</gene>
<name>A0A1B9IMM3_9TREE</name>
<accession>A0A1B9IMM3</accession>
<reference evidence="2 3" key="1">
    <citation type="submission" date="2013-07" db="EMBL/GenBank/DDBJ databases">
        <title>The Genome Sequence of Kwoniella mangroviensis CBS10435.</title>
        <authorList>
            <consortium name="The Broad Institute Genome Sequencing Platform"/>
            <person name="Cuomo C."/>
            <person name="Litvintseva A."/>
            <person name="Chen Y."/>
            <person name="Heitman J."/>
            <person name="Sun S."/>
            <person name="Springer D."/>
            <person name="Dromer F."/>
            <person name="Young S.K."/>
            <person name="Zeng Q."/>
            <person name="Gargeya S."/>
            <person name="Fitzgerald M."/>
            <person name="Abouelleil A."/>
            <person name="Alvarado L."/>
            <person name="Berlin A.M."/>
            <person name="Chapman S.B."/>
            <person name="Dewar J."/>
            <person name="Goldberg J."/>
            <person name="Griggs A."/>
            <person name="Gujja S."/>
            <person name="Hansen M."/>
            <person name="Howarth C."/>
            <person name="Imamovic A."/>
            <person name="Larimer J."/>
            <person name="McCowan C."/>
            <person name="Murphy C."/>
            <person name="Pearson M."/>
            <person name="Priest M."/>
            <person name="Roberts A."/>
            <person name="Saif S."/>
            <person name="Shea T."/>
            <person name="Sykes S."/>
            <person name="Wortman J."/>
            <person name="Nusbaum C."/>
            <person name="Birren B."/>
        </authorList>
    </citation>
    <scope>NUCLEOTIDE SEQUENCE [LARGE SCALE GENOMIC DNA]</scope>
    <source>
        <strain evidence="2 3">CBS 10435</strain>
    </source>
</reference>
<feature type="transmembrane region" description="Helical" evidence="1">
    <location>
        <begin position="21"/>
        <end position="42"/>
    </location>
</feature>
<keyword evidence="3" id="KW-1185">Reference proteome</keyword>
<dbReference type="AlphaFoldDB" id="A0A1B9IMM3"/>
<dbReference type="EMBL" id="KI669464">
    <property type="protein sequence ID" value="OCF56813.1"/>
    <property type="molecule type" value="Genomic_DNA"/>
</dbReference>
<sequence length="130" mass="14926">MILNITGQDTLIPSFREILGSTLFFAFLGIPLSFLTVLRWVVNFCLSLRWTFTNIVVILITISALSCIFLAGADRSGRSDHTHDQTWYNKYQRYNHLSPIPSEDEVVRAKRNGRAAAIHARGRYTHRQYP</sequence>
<reference evidence="3" key="2">
    <citation type="submission" date="2013-12" db="EMBL/GenBank/DDBJ databases">
        <title>Evolution of pathogenesis and genome organization in the Tremellales.</title>
        <authorList>
            <person name="Cuomo C."/>
            <person name="Litvintseva A."/>
            <person name="Heitman J."/>
            <person name="Chen Y."/>
            <person name="Sun S."/>
            <person name="Springer D."/>
            <person name="Dromer F."/>
            <person name="Young S."/>
            <person name="Zeng Q."/>
            <person name="Chapman S."/>
            <person name="Gujja S."/>
            <person name="Saif S."/>
            <person name="Birren B."/>
        </authorList>
    </citation>
    <scope>NUCLEOTIDE SEQUENCE [LARGE SCALE GENOMIC DNA]</scope>
    <source>
        <strain evidence="3">CBS 10435</strain>
    </source>
</reference>
<organism evidence="2 3">
    <name type="scientific">Kwoniella mangroviensis CBS 10435</name>
    <dbReference type="NCBI Taxonomy" id="1331196"/>
    <lineage>
        <taxon>Eukaryota</taxon>
        <taxon>Fungi</taxon>
        <taxon>Dikarya</taxon>
        <taxon>Basidiomycota</taxon>
        <taxon>Agaricomycotina</taxon>
        <taxon>Tremellomycetes</taxon>
        <taxon>Tremellales</taxon>
        <taxon>Cryptococcaceae</taxon>
        <taxon>Kwoniella</taxon>
    </lineage>
</organism>
<dbReference type="Proteomes" id="UP000092583">
    <property type="component" value="Unassembled WGS sequence"/>
</dbReference>
<evidence type="ECO:0000313" key="3">
    <source>
        <dbReference type="Proteomes" id="UP000092583"/>
    </source>
</evidence>
<evidence type="ECO:0000313" key="2">
    <source>
        <dbReference type="EMBL" id="OCF56813.1"/>
    </source>
</evidence>
<keyword evidence="1" id="KW-0812">Transmembrane</keyword>
<proteinExistence type="predicted"/>
<protein>
    <submittedName>
        <fullName evidence="2">Uncharacterized protein</fullName>
    </submittedName>
</protein>
<keyword evidence="1" id="KW-0472">Membrane</keyword>
<feature type="transmembrane region" description="Helical" evidence="1">
    <location>
        <begin position="48"/>
        <end position="71"/>
    </location>
</feature>
<keyword evidence="1" id="KW-1133">Transmembrane helix</keyword>